<dbReference type="EMBL" id="QXFY01007938">
    <property type="protein sequence ID" value="KAE9265077.1"/>
    <property type="molecule type" value="Genomic_DNA"/>
</dbReference>
<evidence type="ECO:0000313" key="1">
    <source>
        <dbReference type="EMBL" id="KAE9265077.1"/>
    </source>
</evidence>
<dbReference type="Proteomes" id="UP000486351">
    <property type="component" value="Unassembled WGS sequence"/>
</dbReference>
<protein>
    <submittedName>
        <fullName evidence="1">Uncharacterized protein</fullName>
    </submittedName>
</protein>
<dbReference type="AlphaFoldDB" id="A0A6G0Q155"/>
<proteinExistence type="predicted"/>
<gene>
    <name evidence="1" type="ORF">PF008_g31957</name>
</gene>
<evidence type="ECO:0000313" key="2">
    <source>
        <dbReference type="Proteomes" id="UP000486351"/>
    </source>
</evidence>
<name>A0A6G0Q155_9STRA</name>
<accession>A0A6G0Q155</accession>
<reference evidence="1 2" key="1">
    <citation type="submission" date="2018-09" db="EMBL/GenBank/DDBJ databases">
        <title>Genomic investigation of the strawberry pathogen Phytophthora fragariae indicates pathogenicity is determined by transcriptional variation in three key races.</title>
        <authorList>
            <person name="Adams T.M."/>
            <person name="Armitage A.D."/>
            <person name="Sobczyk M.K."/>
            <person name="Bates H.J."/>
            <person name="Dunwell J.M."/>
            <person name="Nellist C.F."/>
            <person name="Harrison R.J."/>
        </authorList>
    </citation>
    <scope>NUCLEOTIDE SEQUENCE [LARGE SCALE GENOMIC DNA]</scope>
    <source>
        <strain evidence="1 2">NOV-77</strain>
    </source>
</reference>
<sequence>MEMASFLVRSKPSVFLAVPSPALESSVSPLMVVASQLTMLKVRKGEFLRVKPESAELDTPCRRKKTGRVMDVPCCQYHAPWPSSVPEPLTDKLDPPRSTSGPAHFCVPKVVVPVKVMVAPLLALLRSSVTRAGTVKDPMVTELQDEMSVPDLYVPERVQLLLLPCSSWRSIVAPLVAATRSAGAAKAVEKAFIMR</sequence>
<organism evidence="1 2">
    <name type="scientific">Phytophthora fragariae</name>
    <dbReference type="NCBI Taxonomy" id="53985"/>
    <lineage>
        <taxon>Eukaryota</taxon>
        <taxon>Sar</taxon>
        <taxon>Stramenopiles</taxon>
        <taxon>Oomycota</taxon>
        <taxon>Peronosporomycetes</taxon>
        <taxon>Peronosporales</taxon>
        <taxon>Peronosporaceae</taxon>
        <taxon>Phytophthora</taxon>
    </lineage>
</organism>
<comment type="caution">
    <text evidence="1">The sequence shown here is derived from an EMBL/GenBank/DDBJ whole genome shotgun (WGS) entry which is preliminary data.</text>
</comment>